<dbReference type="RefSeq" id="WP_354010053.1">
    <property type="nucleotide sequence ID" value="NZ_JBEWTA010000001.1"/>
</dbReference>
<evidence type="ECO:0000256" key="1">
    <source>
        <dbReference type="SAM" id="MobiDB-lite"/>
    </source>
</evidence>
<organism evidence="2 3">
    <name type="scientific">Endozoicomonas lisbonensis</name>
    <dbReference type="NCBI Taxonomy" id="3120522"/>
    <lineage>
        <taxon>Bacteria</taxon>
        <taxon>Pseudomonadati</taxon>
        <taxon>Pseudomonadota</taxon>
        <taxon>Gammaproteobacteria</taxon>
        <taxon>Oceanospirillales</taxon>
        <taxon>Endozoicomonadaceae</taxon>
        <taxon>Endozoicomonas</taxon>
    </lineage>
</organism>
<dbReference type="Proteomes" id="UP001549366">
    <property type="component" value="Unassembled WGS sequence"/>
</dbReference>
<sequence length="75" mass="8132">MNKRITPGSAAAEGGRVEGRSPGTNWNHLLCAVALFELFAGQTLKVTPDCYPLYSVLLKTQKPKTLGWRGTNTQA</sequence>
<reference evidence="2 3" key="1">
    <citation type="submission" date="2024-06" db="EMBL/GenBank/DDBJ databases">
        <title>Genomic Encyclopedia of Type Strains, Phase V (KMG-V): Genome sequencing to study the core and pangenomes of soil and plant-associated prokaryotes.</title>
        <authorList>
            <person name="Whitman W."/>
        </authorList>
    </citation>
    <scope>NUCLEOTIDE SEQUENCE [LARGE SCALE GENOMIC DNA]</scope>
    <source>
        <strain evidence="2 3">NE40</strain>
    </source>
</reference>
<protein>
    <submittedName>
        <fullName evidence="2">Uncharacterized protein</fullName>
    </submittedName>
</protein>
<proteinExistence type="predicted"/>
<feature type="region of interest" description="Disordered" evidence="1">
    <location>
        <begin position="1"/>
        <end position="23"/>
    </location>
</feature>
<accession>A0ABV2SEJ5</accession>
<gene>
    <name evidence="2" type="ORF">V5J35_000848</name>
</gene>
<name>A0ABV2SEJ5_9GAMM</name>
<evidence type="ECO:0000313" key="2">
    <source>
        <dbReference type="EMBL" id="MET4755656.1"/>
    </source>
</evidence>
<keyword evidence="3" id="KW-1185">Reference proteome</keyword>
<dbReference type="EMBL" id="JBEWTB010000002">
    <property type="protein sequence ID" value="MET4755656.1"/>
    <property type="molecule type" value="Genomic_DNA"/>
</dbReference>
<evidence type="ECO:0000313" key="3">
    <source>
        <dbReference type="Proteomes" id="UP001549366"/>
    </source>
</evidence>
<comment type="caution">
    <text evidence="2">The sequence shown here is derived from an EMBL/GenBank/DDBJ whole genome shotgun (WGS) entry which is preliminary data.</text>
</comment>